<dbReference type="EMBL" id="MU273497">
    <property type="protein sequence ID" value="KAI0034635.1"/>
    <property type="molecule type" value="Genomic_DNA"/>
</dbReference>
<evidence type="ECO:0000313" key="2">
    <source>
        <dbReference type="Proteomes" id="UP000814128"/>
    </source>
</evidence>
<organism evidence="1 2">
    <name type="scientific">Vararia minispora EC-137</name>
    <dbReference type="NCBI Taxonomy" id="1314806"/>
    <lineage>
        <taxon>Eukaryota</taxon>
        <taxon>Fungi</taxon>
        <taxon>Dikarya</taxon>
        <taxon>Basidiomycota</taxon>
        <taxon>Agaricomycotina</taxon>
        <taxon>Agaricomycetes</taxon>
        <taxon>Russulales</taxon>
        <taxon>Lachnocladiaceae</taxon>
        <taxon>Vararia</taxon>
    </lineage>
</organism>
<name>A0ACB8QSW8_9AGAM</name>
<keyword evidence="2" id="KW-1185">Reference proteome</keyword>
<gene>
    <name evidence="1" type="ORF">K488DRAFT_77135</name>
</gene>
<proteinExistence type="predicted"/>
<dbReference type="Proteomes" id="UP000814128">
    <property type="component" value="Unassembled WGS sequence"/>
</dbReference>
<protein>
    <submittedName>
        <fullName evidence="1">Cytochrome P450</fullName>
    </submittedName>
</protein>
<reference evidence="1" key="1">
    <citation type="submission" date="2021-02" db="EMBL/GenBank/DDBJ databases">
        <authorList>
            <consortium name="DOE Joint Genome Institute"/>
            <person name="Ahrendt S."/>
            <person name="Looney B.P."/>
            <person name="Miyauchi S."/>
            <person name="Morin E."/>
            <person name="Drula E."/>
            <person name="Courty P.E."/>
            <person name="Chicoki N."/>
            <person name="Fauchery L."/>
            <person name="Kohler A."/>
            <person name="Kuo A."/>
            <person name="Labutti K."/>
            <person name="Pangilinan J."/>
            <person name="Lipzen A."/>
            <person name="Riley R."/>
            <person name="Andreopoulos W."/>
            <person name="He G."/>
            <person name="Johnson J."/>
            <person name="Barry K.W."/>
            <person name="Grigoriev I.V."/>
            <person name="Nagy L."/>
            <person name="Hibbett D."/>
            <person name="Henrissat B."/>
            <person name="Matheny P.B."/>
            <person name="Labbe J."/>
            <person name="Martin F."/>
        </authorList>
    </citation>
    <scope>NUCLEOTIDE SEQUENCE</scope>
    <source>
        <strain evidence="1">EC-137</strain>
    </source>
</reference>
<accession>A0ACB8QSW8</accession>
<comment type="caution">
    <text evidence="1">The sequence shown here is derived from an EMBL/GenBank/DDBJ whole genome shotgun (WGS) entry which is preliminary data.</text>
</comment>
<reference evidence="1" key="2">
    <citation type="journal article" date="2022" name="New Phytol.">
        <title>Evolutionary transition to the ectomycorrhizal habit in the genomes of a hyperdiverse lineage of mushroom-forming fungi.</title>
        <authorList>
            <person name="Looney B."/>
            <person name="Miyauchi S."/>
            <person name="Morin E."/>
            <person name="Drula E."/>
            <person name="Courty P.E."/>
            <person name="Kohler A."/>
            <person name="Kuo A."/>
            <person name="LaButti K."/>
            <person name="Pangilinan J."/>
            <person name="Lipzen A."/>
            <person name="Riley R."/>
            <person name="Andreopoulos W."/>
            <person name="He G."/>
            <person name="Johnson J."/>
            <person name="Nolan M."/>
            <person name="Tritt A."/>
            <person name="Barry K.W."/>
            <person name="Grigoriev I.V."/>
            <person name="Nagy L.G."/>
            <person name="Hibbett D."/>
            <person name="Henrissat B."/>
            <person name="Matheny P.B."/>
            <person name="Labbe J."/>
            <person name="Martin F.M."/>
        </authorList>
    </citation>
    <scope>NUCLEOTIDE SEQUENCE</scope>
    <source>
        <strain evidence="1">EC-137</strain>
    </source>
</reference>
<sequence length="546" mass="61326">MLSLAEIARGLWAASLSPSDSILGTSNLSILAAGALIAVAHSIIHYTRSPWRSLPLGPSGYPILGSALKLLDIDWVMKDCKRLYGDIVYINIAGQPALLLNSQKVANDLLNRRAAVSSNRPRFIVSGELMCGGLMIPNQQADEQWRRMRRMANDGLKEAVSSKYHDMEREEAIYLTLALSKNPMESSRAYHRFASSIVLAITYDRPLRGAKSDETVLRKVEDFSRLLHEKVVPGAHLVESFPWMLHIPAWLARWKREALLCYEINTKFFYELMEDVEQRTASISCTYGPNGTARHCLTNTLLEEQARYGTSRPEVAWTAGGMYIAGSDTMTTQLEWFTVAMIAFPETQQRAQEEIDAFVGQARLPTFADLPHLPYMSAMVRELLRWRTGLHFAVPHAYERDDWYEGMFIPKGTLCFPNIYVCNLDPDLYGDDAHAFNPARFLDENGKLRPTLPDTFDEGHVSFGFGRRLCIGRHVAVDALSIAALTLLWAFKVENAKDSRGEKIHVDPYAFAEGLQTVPKPFQCSITPRFPEAGAILLAETELHAQ</sequence>
<evidence type="ECO:0000313" key="1">
    <source>
        <dbReference type="EMBL" id="KAI0034635.1"/>
    </source>
</evidence>